<keyword evidence="8 9" id="KW-0472">Membrane</keyword>
<proteinExistence type="inferred from homology"/>
<protein>
    <submittedName>
        <fullName evidence="12">Transporter, CPA2 family</fullName>
    </submittedName>
</protein>
<feature type="transmembrane region" description="Helical" evidence="9">
    <location>
        <begin position="117"/>
        <end position="137"/>
    </location>
</feature>
<keyword evidence="3" id="KW-0813">Transport</keyword>
<feature type="transmembrane region" description="Helical" evidence="9">
    <location>
        <begin position="86"/>
        <end position="105"/>
    </location>
</feature>
<dbReference type="InterPro" id="IPR006016">
    <property type="entry name" value="UspA"/>
</dbReference>
<dbReference type="GO" id="GO:1902600">
    <property type="term" value="P:proton transmembrane transport"/>
    <property type="evidence" value="ECO:0007669"/>
    <property type="project" value="InterPro"/>
</dbReference>
<feature type="transmembrane region" description="Helical" evidence="9">
    <location>
        <begin position="322"/>
        <end position="342"/>
    </location>
</feature>
<keyword evidence="6 9" id="KW-1133">Transmembrane helix</keyword>
<evidence type="ECO:0000313" key="13">
    <source>
        <dbReference type="Proteomes" id="UP000182190"/>
    </source>
</evidence>
<sequence>MENFWQYWGRLEYNFHPPISAPILAQLSEPVRDPVAVFLIILAIMLVAPLLFERLKMPGIIGLILAGVVVGPHGLGLLARDRTIELLGTVGLLFLMFLGGLETSLDDLKRNADKSVVFGLATFCLPMIIGTGAMLSIGFSPLASILVASCLASHTLVALPVLGKLGIMRSQPVMATLGATLITNVLALLVLAIIVKADQGRLTASFWLLLIPSLAIYTFATLWGIPRLGRWFFRRFGHDESAEFIFVLAALFVASYIAGLIEIEPIVGAFLAGVAITSLVPQLSPLMNRIQFIGNTLFVPFFLISVGMLVDPLILVKEPRGIMVAVVILIAELVSKFLAAWGPGKLFGWKFPSVMVMFGMSMAQAASTLAAITVALKINLVDELTVNGIIVMILVTCVASPLITARWGSKVSLEATEVKEVEKSRLSAVGDTFSVSDRILVPVANPNTEDNLLQLALILAKSGGGTLLPLHIISDQTRPIPSGAKVRQEQLLAKAEMVAHAAVTSVETIGRVDNSIGMGIVRSAEERNATLIVCGWKGYSTYQENFFGGMIDMVVRLATIPVLITRFPQPLKNTQRILFVVGEIDMTSWAFRETFSLAQSLSGELKATLQVLQVLWDQKPRASGLELTGVNGQVPVEQIRGNFVAKLSQFLKVDDLVIVMASSHRLGQPTLGKDPETIARLHQQTSLLIVHFPT</sequence>
<evidence type="ECO:0000256" key="4">
    <source>
        <dbReference type="ARBA" id="ARBA00022449"/>
    </source>
</evidence>
<evidence type="ECO:0000256" key="8">
    <source>
        <dbReference type="ARBA" id="ARBA00023136"/>
    </source>
</evidence>
<feature type="transmembrane region" description="Helical" evidence="9">
    <location>
        <begin position="174"/>
        <end position="194"/>
    </location>
</feature>
<dbReference type="PANTHER" id="PTHR43562">
    <property type="entry name" value="NAPA-TYPE SODIUM/HYDROGEN ANTIPORTER"/>
    <property type="match status" value="1"/>
</dbReference>
<evidence type="ECO:0000256" key="6">
    <source>
        <dbReference type="ARBA" id="ARBA00022989"/>
    </source>
</evidence>
<accession>A0A7Z9BN71</accession>
<evidence type="ECO:0000256" key="9">
    <source>
        <dbReference type="SAM" id="Phobius"/>
    </source>
</evidence>
<evidence type="ECO:0000256" key="3">
    <source>
        <dbReference type="ARBA" id="ARBA00022448"/>
    </source>
</evidence>
<feature type="transmembrane region" description="Helical" evidence="9">
    <location>
        <begin position="354"/>
        <end position="378"/>
    </location>
</feature>
<dbReference type="SUPFAM" id="SSF52402">
    <property type="entry name" value="Adenine nucleotide alpha hydrolases-like"/>
    <property type="match status" value="1"/>
</dbReference>
<dbReference type="PANTHER" id="PTHR43562:SF4">
    <property type="entry name" value="NA(+)_H(+) ANTIPORTER NHAS5"/>
    <property type="match status" value="1"/>
</dbReference>
<feature type="transmembrane region" description="Helical" evidence="9">
    <location>
        <begin position="143"/>
        <end position="162"/>
    </location>
</feature>
<dbReference type="Gene3D" id="1.20.1530.20">
    <property type="match status" value="1"/>
</dbReference>
<dbReference type="Pfam" id="PF00999">
    <property type="entry name" value="Na_H_Exchanger"/>
    <property type="match status" value="1"/>
</dbReference>
<name>A0A7Z9BN71_9CYAN</name>
<feature type="transmembrane region" description="Helical" evidence="9">
    <location>
        <begin position="296"/>
        <end position="316"/>
    </location>
</feature>
<evidence type="ECO:0000256" key="2">
    <source>
        <dbReference type="ARBA" id="ARBA00005551"/>
    </source>
</evidence>
<dbReference type="OrthoDB" id="9793589at2"/>
<reference evidence="12" key="1">
    <citation type="submission" date="2019-10" db="EMBL/GenBank/DDBJ databases">
        <authorList>
            <consortium name="Genoscope - CEA"/>
            <person name="William W."/>
        </authorList>
    </citation>
    <scope>NUCLEOTIDE SEQUENCE [LARGE SCALE GENOMIC DNA]</scope>
    <source>
        <strain evidence="12">BBR_PRJEB10994</strain>
    </source>
</reference>
<keyword evidence="7" id="KW-0406">Ion transport</keyword>
<dbReference type="RefSeq" id="WP_083623914.1">
    <property type="nucleotide sequence ID" value="NZ_LR735026.1"/>
</dbReference>
<feature type="transmembrane region" description="Helical" evidence="9">
    <location>
        <begin position="206"/>
        <end position="223"/>
    </location>
</feature>
<evidence type="ECO:0000259" key="11">
    <source>
        <dbReference type="Pfam" id="PF00999"/>
    </source>
</evidence>
<feature type="transmembrane region" description="Helical" evidence="9">
    <location>
        <begin position="244"/>
        <end position="261"/>
    </location>
</feature>
<dbReference type="InterPro" id="IPR006153">
    <property type="entry name" value="Cation/H_exchanger_TM"/>
</dbReference>
<evidence type="ECO:0000259" key="10">
    <source>
        <dbReference type="Pfam" id="PF00582"/>
    </source>
</evidence>
<organism evidence="12 13">
    <name type="scientific">Planktothrix paucivesiculata PCC 9631</name>
    <dbReference type="NCBI Taxonomy" id="671071"/>
    <lineage>
        <taxon>Bacteria</taxon>
        <taxon>Bacillati</taxon>
        <taxon>Cyanobacteriota</taxon>
        <taxon>Cyanophyceae</taxon>
        <taxon>Oscillatoriophycideae</taxon>
        <taxon>Oscillatoriales</taxon>
        <taxon>Microcoleaceae</taxon>
        <taxon>Planktothrix</taxon>
    </lineage>
</organism>
<dbReference type="GO" id="GO:0015297">
    <property type="term" value="F:antiporter activity"/>
    <property type="evidence" value="ECO:0007669"/>
    <property type="project" value="UniProtKB-KW"/>
</dbReference>
<comment type="similarity">
    <text evidence="2">Belongs to the monovalent cation:proton antiporter 2 (CPA2) transporter (TC 2.A.37) family.</text>
</comment>
<feature type="domain" description="UspA" evidence="10">
    <location>
        <begin position="437"/>
        <end position="566"/>
    </location>
</feature>
<dbReference type="InterPro" id="IPR038770">
    <property type="entry name" value="Na+/solute_symporter_sf"/>
</dbReference>
<comment type="caution">
    <text evidence="12">The sequence shown here is derived from an EMBL/GenBank/DDBJ whole genome shotgun (WGS) entry which is preliminary data.</text>
</comment>
<evidence type="ECO:0000256" key="7">
    <source>
        <dbReference type="ARBA" id="ARBA00023065"/>
    </source>
</evidence>
<feature type="transmembrane region" description="Helical" evidence="9">
    <location>
        <begin position="267"/>
        <end position="284"/>
    </location>
</feature>
<dbReference type="CDD" id="cd00293">
    <property type="entry name" value="USP-like"/>
    <property type="match status" value="1"/>
</dbReference>
<feature type="transmembrane region" description="Helical" evidence="9">
    <location>
        <begin position="35"/>
        <end position="52"/>
    </location>
</feature>
<keyword evidence="5 9" id="KW-0812">Transmembrane</keyword>
<dbReference type="GO" id="GO:0016020">
    <property type="term" value="C:membrane"/>
    <property type="evidence" value="ECO:0007669"/>
    <property type="project" value="UniProtKB-SubCell"/>
</dbReference>
<evidence type="ECO:0000256" key="5">
    <source>
        <dbReference type="ARBA" id="ARBA00022692"/>
    </source>
</evidence>
<dbReference type="AlphaFoldDB" id="A0A7Z9BN71"/>
<feature type="transmembrane region" description="Helical" evidence="9">
    <location>
        <begin position="384"/>
        <end position="403"/>
    </location>
</feature>
<comment type="subcellular location">
    <subcellularLocation>
        <location evidence="1">Membrane</location>
        <topology evidence="1">Multi-pass membrane protein</topology>
    </subcellularLocation>
</comment>
<dbReference type="Gene3D" id="3.40.50.12370">
    <property type="match status" value="1"/>
</dbReference>
<gene>
    <name evidence="12" type="ORF">PL9631_1060166</name>
</gene>
<dbReference type="Pfam" id="PF00582">
    <property type="entry name" value="Usp"/>
    <property type="match status" value="1"/>
</dbReference>
<dbReference type="Proteomes" id="UP000182190">
    <property type="component" value="Unassembled WGS sequence"/>
</dbReference>
<keyword evidence="13" id="KW-1185">Reference proteome</keyword>
<feature type="domain" description="Cation/H+ exchanger transmembrane" evidence="11">
    <location>
        <begin position="43"/>
        <end position="403"/>
    </location>
</feature>
<evidence type="ECO:0000256" key="1">
    <source>
        <dbReference type="ARBA" id="ARBA00004141"/>
    </source>
</evidence>
<keyword evidence="4" id="KW-0050">Antiport</keyword>
<evidence type="ECO:0000313" key="12">
    <source>
        <dbReference type="EMBL" id="VXD12707.1"/>
    </source>
</evidence>
<dbReference type="EMBL" id="CZCS02000009">
    <property type="protein sequence ID" value="VXD12707.1"/>
    <property type="molecule type" value="Genomic_DNA"/>
</dbReference>
<feature type="transmembrane region" description="Helical" evidence="9">
    <location>
        <begin position="59"/>
        <end position="80"/>
    </location>
</feature>